<protein>
    <submittedName>
        <fullName evidence="1">Uncharacterized protein</fullName>
    </submittedName>
</protein>
<gene>
    <name evidence="1" type="ORF">AVDCRST_MAG85-2656</name>
</gene>
<name>A0A6J4T9D0_9ACTN</name>
<dbReference type="EMBL" id="CADCVT010000289">
    <property type="protein sequence ID" value="CAA9516712.1"/>
    <property type="molecule type" value="Genomic_DNA"/>
</dbReference>
<organism evidence="1">
    <name type="scientific">uncultured Solirubrobacteraceae bacterium</name>
    <dbReference type="NCBI Taxonomy" id="1162706"/>
    <lineage>
        <taxon>Bacteria</taxon>
        <taxon>Bacillati</taxon>
        <taxon>Actinomycetota</taxon>
        <taxon>Thermoleophilia</taxon>
        <taxon>Solirubrobacterales</taxon>
        <taxon>Solirubrobacteraceae</taxon>
        <taxon>environmental samples</taxon>
    </lineage>
</organism>
<proteinExistence type="predicted"/>
<accession>A0A6J4T9D0</accession>
<reference evidence="1" key="1">
    <citation type="submission" date="2020-02" db="EMBL/GenBank/DDBJ databases">
        <authorList>
            <person name="Meier V. D."/>
        </authorList>
    </citation>
    <scope>NUCLEOTIDE SEQUENCE</scope>
    <source>
        <strain evidence="1">AVDCRST_MAG85</strain>
    </source>
</reference>
<sequence length="92" mass="10090">MSSPDADAALLEELRLRSRLNALVHERAEALREAERLSVRGQMAGADDSLGDVAARWRTVAEKVAADIEEQRSALRTQEAVVARLRAPEEPA</sequence>
<dbReference type="AlphaFoldDB" id="A0A6J4T9D0"/>
<evidence type="ECO:0000313" key="1">
    <source>
        <dbReference type="EMBL" id="CAA9516712.1"/>
    </source>
</evidence>